<proteinExistence type="predicted"/>
<gene>
    <name evidence="1" type="ORF">Satyrvirus7_8</name>
</gene>
<reference evidence="1" key="1">
    <citation type="submission" date="2018-10" db="EMBL/GenBank/DDBJ databases">
        <title>Hidden diversity of soil giant viruses.</title>
        <authorList>
            <person name="Schulz F."/>
            <person name="Alteio L."/>
            <person name="Goudeau D."/>
            <person name="Ryan E.M."/>
            <person name="Malmstrom R.R."/>
            <person name="Blanchard J."/>
            <person name="Woyke T."/>
        </authorList>
    </citation>
    <scope>NUCLEOTIDE SEQUENCE</scope>
    <source>
        <strain evidence="1">SAV1</strain>
    </source>
</reference>
<accession>A0A3G5AF50</accession>
<protein>
    <submittedName>
        <fullName evidence="1">Uncharacterized protein</fullName>
    </submittedName>
</protein>
<dbReference type="EMBL" id="MK072443">
    <property type="protein sequence ID" value="AYV85214.1"/>
    <property type="molecule type" value="Genomic_DNA"/>
</dbReference>
<sequence>MPHFKCLNNKCIKFEDFLGSIQTKKYILYIMYHTPELSSKIGFYDNLDDLIDQINTYDAEDLVDDPYISYDERLSCVSFELYLDASNITAWYRIYNINRKEYKYVVDHFKY</sequence>
<name>A0A3G5AF50_9VIRU</name>
<organism evidence="1">
    <name type="scientific">Satyrvirus sp</name>
    <dbReference type="NCBI Taxonomy" id="2487771"/>
    <lineage>
        <taxon>Viruses</taxon>
        <taxon>Varidnaviria</taxon>
        <taxon>Bamfordvirae</taxon>
        <taxon>Nucleocytoviricota</taxon>
        <taxon>Megaviricetes</taxon>
        <taxon>Imitervirales</taxon>
        <taxon>Mimiviridae</taxon>
        <taxon>Megamimivirinae</taxon>
    </lineage>
</organism>
<evidence type="ECO:0000313" key="1">
    <source>
        <dbReference type="EMBL" id="AYV85214.1"/>
    </source>
</evidence>